<dbReference type="HOGENOM" id="CLU_1898498_0_0_1"/>
<reference evidence="2" key="3">
    <citation type="submission" date="2015-06" db="UniProtKB">
        <authorList>
            <consortium name="EnsemblMetazoa"/>
        </authorList>
    </citation>
    <scope>IDENTIFICATION</scope>
</reference>
<protein>
    <submittedName>
        <fullName evidence="1 2">Uncharacterized protein</fullName>
    </submittedName>
</protein>
<dbReference type="RefSeq" id="XP_009018738.1">
    <property type="nucleotide sequence ID" value="XM_009020490.1"/>
</dbReference>
<reference evidence="1 3" key="2">
    <citation type="journal article" date="2013" name="Nature">
        <title>Insights into bilaterian evolution from three spiralian genomes.</title>
        <authorList>
            <person name="Simakov O."/>
            <person name="Marletaz F."/>
            <person name="Cho S.J."/>
            <person name="Edsinger-Gonzales E."/>
            <person name="Havlak P."/>
            <person name="Hellsten U."/>
            <person name="Kuo D.H."/>
            <person name="Larsson T."/>
            <person name="Lv J."/>
            <person name="Arendt D."/>
            <person name="Savage R."/>
            <person name="Osoegawa K."/>
            <person name="de Jong P."/>
            <person name="Grimwood J."/>
            <person name="Chapman J.A."/>
            <person name="Shapiro H."/>
            <person name="Aerts A."/>
            <person name="Otillar R.P."/>
            <person name="Terry A.Y."/>
            <person name="Boore J.L."/>
            <person name="Grigoriev I.V."/>
            <person name="Lindberg D.R."/>
            <person name="Seaver E.C."/>
            <person name="Weisblat D.A."/>
            <person name="Putnam N.H."/>
            <person name="Rokhsar D.S."/>
        </authorList>
    </citation>
    <scope>NUCLEOTIDE SEQUENCE</scope>
</reference>
<organism evidence="2 3">
    <name type="scientific">Helobdella robusta</name>
    <name type="common">Californian leech</name>
    <dbReference type="NCBI Taxonomy" id="6412"/>
    <lineage>
        <taxon>Eukaryota</taxon>
        <taxon>Metazoa</taxon>
        <taxon>Spiralia</taxon>
        <taxon>Lophotrochozoa</taxon>
        <taxon>Annelida</taxon>
        <taxon>Clitellata</taxon>
        <taxon>Hirudinea</taxon>
        <taxon>Rhynchobdellida</taxon>
        <taxon>Glossiphoniidae</taxon>
        <taxon>Helobdella</taxon>
    </lineage>
</organism>
<dbReference type="CTD" id="20204732"/>
<accession>T1F7D3</accession>
<gene>
    <name evidence="2" type="primary">20204732</name>
    <name evidence="1" type="ORF">HELRODRAFT_173913</name>
</gene>
<keyword evidence="3" id="KW-1185">Reference proteome</keyword>
<dbReference type="InParanoid" id="T1F7D3"/>
<dbReference type="EMBL" id="AMQM01004761">
    <property type="status" value="NOT_ANNOTATED_CDS"/>
    <property type="molecule type" value="Genomic_DNA"/>
</dbReference>
<proteinExistence type="predicted"/>
<dbReference type="Proteomes" id="UP000015101">
    <property type="component" value="Unassembled WGS sequence"/>
</dbReference>
<name>T1F7D3_HELRO</name>
<dbReference type="GeneID" id="20204732"/>
<dbReference type="EMBL" id="KB096676">
    <property type="protein sequence ID" value="ESO03045.1"/>
    <property type="molecule type" value="Genomic_DNA"/>
</dbReference>
<evidence type="ECO:0000313" key="3">
    <source>
        <dbReference type="Proteomes" id="UP000015101"/>
    </source>
</evidence>
<evidence type="ECO:0000313" key="1">
    <source>
        <dbReference type="EMBL" id="ESO03045.1"/>
    </source>
</evidence>
<dbReference type="EnsemblMetazoa" id="HelroT173913">
    <property type="protein sequence ID" value="HelroP173913"/>
    <property type="gene ID" value="HelroG173913"/>
</dbReference>
<dbReference type="AlphaFoldDB" id="T1F7D3"/>
<evidence type="ECO:0000313" key="2">
    <source>
        <dbReference type="EnsemblMetazoa" id="HelroP173913"/>
    </source>
</evidence>
<dbReference type="KEGG" id="hro:HELRODRAFT_173913"/>
<reference evidence="3" key="1">
    <citation type="submission" date="2012-12" db="EMBL/GenBank/DDBJ databases">
        <authorList>
            <person name="Hellsten U."/>
            <person name="Grimwood J."/>
            <person name="Chapman J.A."/>
            <person name="Shapiro H."/>
            <person name="Aerts A."/>
            <person name="Otillar R.P."/>
            <person name="Terry A.Y."/>
            <person name="Boore J.L."/>
            <person name="Simakov O."/>
            <person name="Marletaz F."/>
            <person name="Cho S.-J."/>
            <person name="Edsinger-Gonzales E."/>
            <person name="Havlak P."/>
            <person name="Kuo D.-H."/>
            <person name="Larsson T."/>
            <person name="Lv J."/>
            <person name="Arendt D."/>
            <person name="Savage R."/>
            <person name="Osoegawa K."/>
            <person name="de Jong P."/>
            <person name="Lindberg D.R."/>
            <person name="Seaver E.C."/>
            <person name="Weisblat D.A."/>
            <person name="Putnam N.H."/>
            <person name="Grigoriev I.V."/>
            <person name="Rokhsar D.S."/>
        </authorList>
    </citation>
    <scope>NUCLEOTIDE SEQUENCE</scope>
</reference>
<sequence>MQGIFSLYINRKFLPDSGTAHLETVLQQKIQPENIVRAMLSSKIAWDADQRGKHGACQMSRRFLVELEVGTSESESLVNINNELKLKGNEKNVSSLAIPKDNFDATCSKTKKDIANYVDVKLNNHEKIEARDLL</sequence>